<gene>
    <name evidence="1" type="ORF">SG71_25455</name>
</gene>
<dbReference type="Proteomes" id="UP000033354">
    <property type="component" value="Unassembled WGS sequence"/>
</dbReference>
<name>A0AAW3HAP3_9ENTR</name>
<comment type="caution">
    <text evidence="1">The sequence shown here is derived from an EMBL/GenBank/DDBJ whole genome shotgun (WGS) entry which is preliminary data.</text>
</comment>
<organism evidence="1 2">
    <name type="scientific">Enterobacter chengduensis</name>
    <dbReference type="NCBI Taxonomy" id="2494701"/>
    <lineage>
        <taxon>Bacteria</taxon>
        <taxon>Pseudomonadati</taxon>
        <taxon>Pseudomonadota</taxon>
        <taxon>Gammaproteobacteria</taxon>
        <taxon>Enterobacterales</taxon>
        <taxon>Enterobacteriaceae</taxon>
        <taxon>Enterobacter</taxon>
        <taxon>Enterobacter cloacae complex</taxon>
    </lineage>
</organism>
<evidence type="ECO:0008006" key="3">
    <source>
        <dbReference type="Google" id="ProtNLM"/>
    </source>
</evidence>
<keyword evidence="2" id="KW-1185">Reference proteome</keyword>
<sequence>MAHIYTNKNWVQDNIAKVDSYYDQVVLNYLNKVYIKDYESNKSSTGVNTYVELTDNNSRGMNLKSEDSYELDKIMSFVYTMLVSEDFGYGDTPELKYVVENIFRRSKSEAQMAFINMATRRVYTSDSDIIEKFFALLMSLEEHDIDNIALPIIQMFLSHKDVSAAEGALSLLDKYGKDRDALDVAKQIRDFEYDFLNDYKEKVICNLKKYAEE</sequence>
<accession>A0AAW3HAP3</accession>
<evidence type="ECO:0000313" key="1">
    <source>
        <dbReference type="EMBL" id="KJX21960.1"/>
    </source>
</evidence>
<dbReference type="RefSeq" id="WP_045891080.1">
    <property type="nucleotide sequence ID" value="NZ_JZKT01000150.1"/>
</dbReference>
<protein>
    <recommendedName>
        <fullName evidence="3">HEAT repeat domain-containing protein</fullName>
    </recommendedName>
</protein>
<dbReference type="AlphaFoldDB" id="A0AAW3HAP3"/>
<reference evidence="1 2" key="1">
    <citation type="submission" date="2015-02" db="EMBL/GenBank/DDBJ databases">
        <authorList>
            <person name="Adams M."/>
            <person name="Sutton G."/>
            <person name="Nelson K."/>
            <person name="Bonomo R."/>
            <person name="McCorrison J."/>
            <person name="Sanka R."/>
            <person name="Brinkac L."/>
            <person name="Nierman W."/>
        </authorList>
    </citation>
    <scope>NUCLEOTIDE SEQUENCE [LARGE SCALE GENOMIC DNA]</scope>
    <source>
        <strain evidence="1 2">CIDEIMsCOL9</strain>
    </source>
</reference>
<evidence type="ECO:0000313" key="2">
    <source>
        <dbReference type="Proteomes" id="UP000033354"/>
    </source>
</evidence>
<proteinExistence type="predicted"/>
<dbReference type="EMBL" id="JZKT01000150">
    <property type="protein sequence ID" value="KJX21960.1"/>
    <property type="molecule type" value="Genomic_DNA"/>
</dbReference>